<reference evidence="2 3" key="1">
    <citation type="submission" date="2018-08" db="EMBL/GenBank/DDBJ databases">
        <title>The first complete genome of Treponema rectale (CHPAT), a commensal spirochete of the bovine rectum.</title>
        <authorList>
            <person name="Staton G.J."/>
            <person name="Clegg S.R."/>
            <person name="Carter S.D."/>
            <person name="Radford A.D."/>
            <person name="Darby A."/>
            <person name="Hall N."/>
            <person name="Birtles R.J."/>
            <person name="Evans N.J."/>
        </authorList>
    </citation>
    <scope>NUCLEOTIDE SEQUENCE [LARGE SCALE GENOMIC DNA]</scope>
    <source>
        <strain evidence="2 3">CHPA</strain>
    </source>
</reference>
<dbReference type="SUPFAM" id="SSF47819">
    <property type="entry name" value="HRDC-like"/>
    <property type="match status" value="1"/>
</dbReference>
<dbReference type="Proteomes" id="UP000593591">
    <property type="component" value="Chromosome"/>
</dbReference>
<dbReference type="GO" id="GO:0003676">
    <property type="term" value="F:nucleic acid binding"/>
    <property type="evidence" value="ECO:0007669"/>
    <property type="project" value="InterPro"/>
</dbReference>
<accession>A0A7M1XPX7</accession>
<dbReference type="PROSITE" id="PS50967">
    <property type="entry name" value="HRDC"/>
    <property type="match status" value="1"/>
</dbReference>
<dbReference type="AlphaFoldDB" id="A0A7M1XPX7"/>
<dbReference type="GO" id="GO:0000166">
    <property type="term" value="F:nucleotide binding"/>
    <property type="evidence" value="ECO:0007669"/>
    <property type="project" value="InterPro"/>
</dbReference>
<dbReference type="Gene3D" id="1.10.150.80">
    <property type="entry name" value="HRDC domain"/>
    <property type="match status" value="1"/>
</dbReference>
<feature type="domain" description="HRDC" evidence="1">
    <location>
        <begin position="78"/>
        <end position="158"/>
    </location>
</feature>
<dbReference type="InterPro" id="IPR044876">
    <property type="entry name" value="HRDC_dom_sf"/>
</dbReference>
<dbReference type="SMART" id="SM00341">
    <property type="entry name" value="HRDC"/>
    <property type="match status" value="1"/>
</dbReference>
<dbReference type="KEGG" id="trc:DYE49_10620"/>
<dbReference type="Pfam" id="PF00570">
    <property type="entry name" value="HRDC"/>
    <property type="match status" value="1"/>
</dbReference>
<dbReference type="InterPro" id="IPR002121">
    <property type="entry name" value="HRDC_dom"/>
</dbReference>
<name>A0A7M1XPX7_9SPIR</name>
<evidence type="ECO:0000313" key="3">
    <source>
        <dbReference type="Proteomes" id="UP000593591"/>
    </source>
</evidence>
<evidence type="ECO:0000313" key="2">
    <source>
        <dbReference type="EMBL" id="QOS40878.1"/>
    </source>
</evidence>
<organism evidence="2 3">
    <name type="scientific">Treponema rectale</name>
    <dbReference type="NCBI Taxonomy" id="744512"/>
    <lineage>
        <taxon>Bacteria</taxon>
        <taxon>Pseudomonadati</taxon>
        <taxon>Spirochaetota</taxon>
        <taxon>Spirochaetia</taxon>
        <taxon>Spirochaetales</taxon>
        <taxon>Treponemataceae</taxon>
        <taxon>Treponema</taxon>
    </lineage>
</organism>
<evidence type="ECO:0000259" key="1">
    <source>
        <dbReference type="PROSITE" id="PS50967"/>
    </source>
</evidence>
<gene>
    <name evidence="2" type="ORF">DYE49_10620</name>
</gene>
<proteinExistence type="predicted"/>
<protein>
    <recommendedName>
        <fullName evidence="1">HRDC domain-containing protein</fullName>
    </recommendedName>
</protein>
<dbReference type="EMBL" id="CP031517">
    <property type="protein sequence ID" value="QOS40878.1"/>
    <property type="molecule type" value="Genomic_DNA"/>
</dbReference>
<sequence>MPLQTQFMTFFISPFSEPSASAELNNFLKSHRIINVEKRLIDGERGTGWVFLVEYTDIEGGKSAYTMSSKVDWRDVLNPSQFAVYDFLRKTRKEIGDKTKIPLYGILSNEQLALMAQNPPKTKEDFLKIKGVNEQKYKQWGEIFIKAIEKALVSTAEAPKNITNETENSADSQLDIF</sequence>
<dbReference type="InterPro" id="IPR010997">
    <property type="entry name" value="HRDC-like_sf"/>
</dbReference>